<dbReference type="Gene3D" id="2.40.128.680">
    <property type="match status" value="1"/>
</dbReference>
<dbReference type="GO" id="GO:0032299">
    <property type="term" value="C:ribonuclease H2 complex"/>
    <property type="evidence" value="ECO:0007669"/>
    <property type="project" value="InterPro"/>
</dbReference>
<dbReference type="AlphaFoldDB" id="A0A9W8LVR5"/>
<proteinExistence type="predicted"/>
<dbReference type="Pfam" id="PF08615">
    <property type="entry name" value="RNase_H2_suC"/>
    <property type="match status" value="1"/>
</dbReference>
<dbReference type="InterPro" id="IPR013924">
    <property type="entry name" value="RNase_H2_suC"/>
</dbReference>
<gene>
    <name evidence="1" type="ORF">H4R20_001324</name>
</gene>
<organism evidence="1 2">
    <name type="scientific">Coemansia guatemalensis</name>
    <dbReference type="NCBI Taxonomy" id="2761395"/>
    <lineage>
        <taxon>Eukaryota</taxon>
        <taxon>Fungi</taxon>
        <taxon>Fungi incertae sedis</taxon>
        <taxon>Zoopagomycota</taxon>
        <taxon>Kickxellomycotina</taxon>
        <taxon>Kickxellomycetes</taxon>
        <taxon>Kickxellales</taxon>
        <taxon>Kickxellaceae</taxon>
        <taxon>Coemansia</taxon>
    </lineage>
</organism>
<dbReference type="PANTHER" id="PTHR47204">
    <property type="entry name" value="OS02G0168900 PROTEIN"/>
    <property type="match status" value="1"/>
</dbReference>
<dbReference type="PANTHER" id="PTHR47204:SF1">
    <property type="entry name" value="RIBONUCLEASE H2 SUBUNIT C"/>
    <property type="match status" value="1"/>
</dbReference>
<evidence type="ECO:0000313" key="1">
    <source>
        <dbReference type="EMBL" id="KAJ2807331.1"/>
    </source>
</evidence>
<sequence length="181" mass="19495">MAAAESGGYRAVFLKSNDDKAARSLHLLPCSVDYDGSAKTNSYFVPVRKADDTYEANFRGRRLCGRRVVLPETFSGHVLGSVAASQSVERNNAFEEQFSELQCAEDLELHTIEGFGEIVVWDHDRVPLASDDEFIGSLAWLDVATSIHADCSTDVPGNAVRTTNACADAQTGATGCSEQSA</sequence>
<dbReference type="EMBL" id="JANBUO010000117">
    <property type="protein sequence ID" value="KAJ2807331.1"/>
    <property type="molecule type" value="Genomic_DNA"/>
</dbReference>
<reference evidence="1" key="1">
    <citation type="submission" date="2022-07" db="EMBL/GenBank/DDBJ databases">
        <title>Phylogenomic reconstructions and comparative analyses of Kickxellomycotina fungi.</title>
        <authorList>
            <person name="Reynolds N.K."/>
            <person name="Stajich J.E."/>
            <person name="Barry K."/>
            <person name="Grigoriev I.V."/>
            <person name="Crous P."/>
            <person name="Smith M.E."/>
        </authorList>
    </citation>
    <scope>NUCLEOTIDE SEQUENCE</scope>
    <source>
        <strain evidence="1">NRRL 1565</strain>
    </source>
</reference>
<accession>A0A9W8LVR5</accession>
<dbReference type="GO" id="GO:0006401">
    <property type="term" value="P:RNA catabolic process"/>
    <property type="evidence" value="ECO:0007669"/>
    <property type="project" value="InterPro"/>
</dbReference>
<dbReference type="Proteomes" id="UP001140094">
    <property type="component" value="Unassembled WGS sequence"/>
</dbReference>
<dbReference type="OrthoDB" id="6222486at2759"/>
<name>A0A9W8LVR5_9FUNG</name>
<evidence type="ECO:0000313" key="2">
    <source>
        <dbReference type="Proteomes" id="UP001140094"/>
    </source>
</evidence>
<protein>
    <submittedName>
        <fullName evidence="1">Uncharacterized protein</fullName>
    </submittedName>
</protein>
<dbReference type="CDD" id="cd09271">
    <property type="entry name" value="RNase_H2-C"/>
    <property type="match status" value="1"/>
</dbReference>
<keyword evidence="2" id="KW-1185">Reference proteome</keyword>
<comment type="caution">
    <text evidence="1">The sequence shown here is derived from an EMBL/GenBank/DDBJ whole genome shotgun (WGS) entry which is preliminary data.</text>
</comment>